<dbReference type="EMBL" id="BPLR01012126">
    <property type="protein sequence ID" value="GIY51555.1"/>
    <property type="molecule type" value="Genomic_DNA"/>
</dbReference>
<sequence>MQIKGIFILELQQFGDWDPLASLLWRQIDAQLAGQIKCSLFTLVIRVMVLETSFIHSNNTCSPRYHSKSALPNSDGPSYQH</sequence>
<dbReference type="AlphaFoldDB" id="A0AAV4U1D0"/>
<proteinExistence type="predicted"/>
<accession>A0AAV4U1D0</accession>
<protein>
    <submittedName>
        <fullName evidence="1">Uncharacterized protein</fullName>
    </submittedName>
</protein>
<gene>
    <name evidence="1" type="ORF">CEXT_640301</name>
</gene>
<organism evidence="1 2">
    <name type="scientific">Caerostris extrusa</name>
    <name type="common">Bark spider</name>
    <name type="synonym">Caerostris bankana</name>
    <dbReference type="NCBI Taxonomy" id="172846"/>
    <lineage>
        <taxon>Eukaryota</taxon>
        <taxon>Metazoa</taxon>
        <taxon>Ecdysozoa</taxon>
        <taxon>Arthropoda</taxon>
        <taxon>Chelicerata</taxon>
        <taxon>Arachnida</taxon>
        <taxon>Araneae</taxon>
        <taxon>Araneomorphae</taxon>
        <taxon>Entelegynae</taxon>
        <taxon>Araneoidea</taxon>
        <taxon>Araneidae</taxon>
        <taxon>Caerostris</taxon>
    </lineage>
</organism>
<reference evidence="1 2" key="1">
    <citation type="submission" date="2021-06" db="EMBL/GenBank/DDBJ databases">
        <title>Caerostris extrusa draft genome.</title>
        <authorList>
            <person name="Kono N."/>
            <person name="Arakawa K."/>
        </authorList>
    </citation>
    <scope>NUCLEOTIDE SEQUENCE [LARGE SCALE GENOMIC DNA]</scope>
</reference>
<comment type="caution">
    <text evidence="1">The sequence shown here is derived from an EMBL/GenBank/DDBJ whole genome shotgun (WGS) entry which is preliminary data.</text>
</comment>
<keyword evidence="2" id="KW-1185">Reference proteome</keyword>
<evidence type="ECO:0000313" key="1">
    <source>
        <dbReference type="EMBL" id="GIY51555.1"/>
    </source>
</evidence>
<name>A0AAV4U1D0_CAEEX</name>
<evidence type="ECO:0000313" key="2">
    <source>
        <dbReference type="Proteomes" id="UP001054945"/>
    </source>
</evidence>
<dbReference type="Proteomes" id="UP001054945">
    <property type="component" value="Unassembled WGS sequence"/>
</dbReference>